<comment type="subcellular location">
    <subcellularLocation>
        <location evidence="1">Cell membrane</location>
        <topology evidence="1">Multi-pass membrane protein</topology>
    </subcellularLocation>
</comment>
<dbReference type="PANTHER" id="PTHR22926:SF3">
    <property type="entry name" value="UNDECAPRENYL-PHOSPHATE ALPHA-N-ACETYLGLUCOSAMINYL 1-PHOSPHATE TRANSFERASE"/>
    <property type="match status" value="1"/>
</dbReference>
<dbReference type="GO" id="GO:0071555">
    <property type="term" value="P:cell wall organization"/>
    <property type="evidence" value="ECO:0007669"/>
    <property type="project" value="TreeGrafter"/>
</dbReference>
<feature type="transmembrane region" description="Helical" evidence="8">
    <location>
        <begin position="6"/>
        <end position="29"/>
    </location>
</feature>
<keyword evidence="4 8" id="KW-0812">Transmembrane</keyword>
<evidence type="ECO:0000313" key="10">
    <source>
        <dbReference type="Proteomes" id="UP000006339"/>
    </source>
</evidence>
<accession>A0A828Y9K4</accession>
<comment type="cofactor">
    <cofactor evidence="7">
        <name>Mg(2+)</name>
        <dbReference type="ChEBI" id="CHEBI:18420"/>
    </cofactor>
</comment>
<dbReference type="Proteomes" id="UP000006339">
    <property type="component" value="Unassembled WGS sequence"/>
</dbReference>
<sequence length="349" mass="40096">MKQISFFWNPVLTCALLFFATSFFSWIYLHSKRFAISDVSNERSMHVGTTKKSGGIWILLPIFCLSIVWFSVFEIPDRKIFLFFTGLFFFFLIGLADDLFSLSAGIRLVLEIFFLIVFFYLEPVRFSFLSLSIENIPGLSTLILIVYVLFVVNVCNFMDGLDAYLSSHFLLAILAFSFLFHSQLPLFYSWICAGVFGFLSFNLPKAKLFLGDSGSLPLGYTISVLPLFFIDDKLWGSFEISSSFFLLPVFFVDGVVTIFLRLKNGENIFQAHRRHLYQLIAVSSKSKGLVSFLFTIANLPAMILFAFHRNLEIPGSIIFWICLVFYVGAYFLLFRKFRTPMSNDLKRDP</sequence>
<feature type="transmembrane region" description="Helical" evidence="8">
    <location>
        <begin position="104"/>
        <end position="121"/>
    </location>
</feature>
<protein>
    <submittedName>
        <fullName evidence="9">Glycosyltransferase, group 4 family</fullName>
        <ecNumber evidence="9">2.7.8.-</ecNumber>
    </submittedName>
</protein>
<keyword evidence="2" id="KW-1003">Cell membrane</keyword>
<evidence type="ECO:0000256" key="5">
    <source>
        <dbReference type="ARBA" id="ARBA00022989"/>
    </source>
</evidence>
<feature type="transmembrane region" description="Helical" evidence="8">
    <location>
        <begin position="313"/>
        <end position="333"/>
    </location>
</feature>
<feature type="transmembrane region" description="Helical" evidence="8">
    <location>
        <begin position="136"/>
        <end position="154"/>
    </location>
</feature>
<feature type="binding site" evidence="7">
    <location>
        <position position="156"/>
    </location>
    <ligand>
        <name>Mg(2+)</name>
        <dbReference type="ChEBI" id="CHEBI:18420"/>
    </ligand>
</feature>
<evidence type="ECO:0000256" key="2">
    <source>
        <dbReference type="ARBA" id="ARBA00022475"/>
    </source>
</evidence>
<feature type="transmembrane region" description="Helical" evidence="8">
    <location>
        <begin position="54"/>
        <end position="73"/>
    </location>
</feature>
<evidence type="ECO:0000256" key="7">
    <source>
        <dbReference type="PIRSR" id="PIRSR600715-1"/>
    </source>
</evidence>
<feature type="binding site" evidence="7">
    <location>
        <position position="212"/>
    </location>
    <ligand>
        <name>Mg(2+)</name>
        <dbReference type="ChEBI" id="CHEBI:18420"/>
    </ligand>
</feature>
<dbReference type="EC" id="2.7.8.-" evidence="9"/>
<gene>
    <name evidence="9" type="ORF">LEP1GSC131_1546</name>
</gene>
<evidence type="ECO:0000256" key="3">
    <source>
        <dbReference type="ARBA" id="ARBA00022679"/>
    </source>
</evidence>
<reference evidence="9" key="1">
    <citation type="submission" date="2012-10" db="EMBL/GenBank/DDBJ databases">
        <authorList>
            <person name="Harkins D.M."/>
            <person name="Durkin A.S."/>
            <person name="Brinkac L.M."/>
            <person name="Selengut J.D."/>
            <person name="Sanka R."/>
            <person name="DePew J."/>
            <person name="Purushe J."/>
            <person name="Picardeau M."/>
            <person name="Werts C."/>
            <person name="Goarant C."/>
            <person name="Vinetz J.M."/>
            <person name="Sutton G.G."/>
            <person name="Nelson W.C."/>
            <person name="Fouts D.E."/>
        </authorList>
    </citation>
    <scope>NUCLEOTIDE SEQUENCE [LARGE SCALE GENOMIC DNA]</scope>
    <source>
        <strain evidence="9">200802841</strain>
    </source>
</reference>
<keyword evidence="10" id="KW-1185">Reference proteome</keyword>
<dbReference type="InterPro" id="IPR000715">
    <property type="entry name" value="Glycosyl_transferase_4"/>
</dbReference>
<dbReference type="GO" id="GO:0046872">
    <property type="term" value="F:metal ion binding"/>
    <property type="evidence" value="ECO:0007669"/>
    <property type="project" value="UniProtKB-KW"/>
</dbReference>
<keyword evidence="3 9" id="KW-0808">Transferase</keyword>
<evidence type="ECO:0000256" key="6">
    <source>
        <dbReference type="ARBA" id="ARBA00023136"/>
    </source>
</evidence>
<evidence type="ECO:0000256" key="4">
    <source>
        <dbReference type="ARBA" id="ARBA00022692"/>
    </source>
</evidence>
<keyword evidence="6 8" id="KW-0472">Membrane</keyword>
<dbReference type="GO" id="GO:0005886">
    <property type="term" value="C:plasma membrane"/>
    <property type="evidence" value="ECO:0007669"/>
    <property type="project" value="UniProtKB-SubCell"/>
</dbReference>
<evidence type="ECO:0000256" key="8">
    <source>
        <dbReference type="SAM" id="Phobius"/>
    </source>
</evidence>
<dbReference type="GO" id="GO:0044038">
    <property type="term" value="P:cell wall macromolecule biosynthetic process"/>
    <property type="evidence" value="ECO:0007669"/>
    <property type="project" value="TreeGrafter"/>
</dbReference>
<organism evidence="9 10">
    <name type="scientific">Leptospira kirschneri str. 200802841</name>
    <dbReference type="NCBI Taxonomy" id="1193047"/>
    <lineage>
        <taxon>Bacteria</taxon>
        <taxon>Pseudomonadati</taxon>
        <taxon>Spirochaetota</taxon>
        <taxon>Spirochaetia</taxon>
        <taxon>Leptospirales</taxon>
        <taxon>Leptospiraceae</taxon>
        <taxon>Leptospira</taxon>
    </lineage>
</organism>
<dbReference type="EMBL" id="AKWH02000023">
    <property type="protein sequence ID" value="EKO52438.1"/>
    <property type="molecule type" value="Genomic_DNA"/>
</dbReference>
<dbReference type="CDD" id="cd06854">
    <property type="entry name" value="GT_WbpL_WbcO_like"/>
    <property type="match status" value="1"/>
</dbReference>
<feature type="transmembrane region" description="Helical" evidence="8">
    <location>
        <begin position="288"/>
        <end position="307"/>
    </location>
</feature>
<evidence type="ECO:0000256" key="1">
    <source>
        <dbReference type="ARBA" id="ARBA00004651"/>
    </source>
</evidence>
<dbReference type="GO" id="GO:0009103">
    <property type="term" value="P:lipopolysaccharide biosynthetic process"/>
    <property type="evidence" value="ECO:0007669"/>
    <property type="project" value="TreeGrafter"/>
</dbReference>
<keyword evidence="5 8" id="KW-1133">Transmembrane helix</keyword>
<dbReference type="AlphaFoldDB" id="A0A828Y9K4"/>
<feature type="transmembrane region" description="Helical" evidence="8">
    <location>
        <begin position="79"/>
        <end position="97"/>
    </location>
</feature>
<keyword evidence="7" id="KW-0460">Magnesium</keyword>
<dbReference type="RefSeq" id="WP_004758452.1">
    <property type="nucleotide sequence ID" value="NZ_AKWH02000023.1"/>
</dbReference>
<dbReference type="GeneID" id="34316808"/>
<feature type="transmembrane region" description="Helical" evidence="8">
    <location>
        <begin position="186"/>
        <end position="203"/>
    </location>
</feature>
<evidence type="ECO:0000313" key="9">
    <source>
        <dbReference type="EMBL" id="EKO52438.1"/>
    </source>
</evidence>
<feature type="transmembrane region" description="Helical" evidence="8">
    <location>
        <begin position="242"/>
        <end position="262"/>
    </location>
</feature>
<keyword evidence="7" id="KW-0479">Metal-binding</keyword>
<dbReference type="PANTHER" id="PTHR22926">
    <property type="entry name" value="PHOSPHO-N-ACETYLMURAMOYL-PENTAPEPTIDE-TRANSFERASE"/>
    <property type="match status" value="1"/>
</dbReference>
<dbReference type="GO" id="GO:0016780">
    <property type="term" value="F:phosphotransferase activity, for other substituted phosphate groups"/>
    <property type="evidence" value="ECO:0007669"/>
    <property type="project" value="InterPro"/>
</dbReference>
<dbReference type="Pfam" id="PF00953">
    <property type="entry name" value="Glycos_transf_4"/>
    <property type="match status" value="1"/>
</dbReference>
<name>A0A828Y9K4_9LEPT</name>
<feature type="transmembrane region" description="Helical" evidence="8">
    <location>
        <begin position="210"/>
        <end position="230"/>
    </location>
</feature>
<proteinExistence type="predicted"/>
<comment type="caution">
    <text evidence="9">The sequence shown here is derived from an EMBL/GenBank/DDBJ whole genome shotgun (WGS) entry which is preliminary data.</text>
</comment>